<feature type="transmembrane region" description="Helical" evidence="1">
    <location>
        <begin position="205"/>
        <end position="226"/>
    </location>
</feature>
<keyword evidence="1" id="KW-0812">Transmembrane</keyword>
<accession>A0AA39PMK7</accession>
<feature type="transmembrane region" description="Helical" evidence="1">
    <location>
        <begin position="17"/>
        <end position="40"/>
    </location>
</feature>
<feature type="domain" description="DUF6534" evidence="2">
    <location>
        <begin position="170"/>
        <end position="255"/>
    </location>
</feature>
<name>A0AA39PMK7_9AGAR</name>
<evidence type="ECO:0000259" key="2">
    <source>
        <dbReference type="Pfam" id="PF20152"/>
    </source>
</evidence>
<dbReference type="AlphaFoldDB" id="A0AA39PMK7"/>
<dbReference type="EMBL" id="JAUEPR010000004">
    <property type="protein sequence ID" value="KAK0486441.1"/>
    <property type="molecule type" value="Genomic_DNA"/>
</dbReference>
<protein>
    <recommendedName>
        <fullName evidence="2">DUF6534 domain-containing protein</fullName>
    </recommendedName>
</protein>
<organism evidence="3 4">
    <name type="scientific">Armillaria novae-zelandiae</name>
    <dbReference type="NCBI Taxonomy" id="153914"/>
    <lineage>
        <taxon>Eukaryota</taxon>
        <taxon>Fungi</taxon>
        <taxon>Dikarya</taxon>
        <taxon>Basidiomycota</taxon>
        <taxon>Agaricomycotina</taxon>
        <taxon>Agaricomycetes</taxon>
        <taxon>Agaricomycetidae</taxon>
        <taxon>Agaricales</taxon>
        <taxon>Marasmiineae</taxon>
        <taxon>Physalacriaceae</taxon>
        <taxon>Armillaria</taxon>
    </lineage>
</organism>
<comment type="caution">
    <text evidence="3">The sequence shown here is derived from an EMBL/GenBank/DDBJ whole genome shotgun (WGS) entry which is preliminary data.</text>
</comment>
<feature type="transmembrane region" description="Helical" evidence="1">
    <location>
        <begin position="163"/>
        <end position="185"/>
    </location>
</feature>
<reference evidence="3" key="1">
    <citation type="submission" date="2023-06" db="EMBL/GenBank/DDBJ databases">
        <authorList>
            <consortium name="Lawrence Berkeley National Laboratory"/>
            <person name="Ahrendt S."/>
            <person name="Sahu N."/>
            <person name="Indic B."/>
            <person name="Wong-Bajracharya J."/>
            <person name="Merenyi Z."/>
            <person name="Ke H.-M."/>
            <person name="Monk M."/>
            <person name="Kocsube S."/>
            <person name="Drula E."/>
            <person name="Lipzen A."/>
            <person name="Balint B."/>
            <person name="Henrissat B."/>
            <person name="Andreopoulos B."/>
            <person name="Martin F.M."/>
            <person name="Harder C.B."/>
            <person name="Rigling D."/>
            <person name="Ford K.L."/>
            <person name="Foster G.D."/>
            <person name="Pangilinan J."/>
            <person name="Papanicolaou A."/>
            <person name="Barry K."/>
            <person name="LaButti K."/>
            <person name="Viragh M."/>
            <person name="Koriabine M."/>
            <person name="Yan M."/>
            <person name="Riley R."/>
            <person name="Champramary S."/>
            <person name="Plett K.L."/>
            <person name="Tsai I.J."/>
            <person name="Slot J."/>
            <person name="Sipos G."/>
            <person name="Plett J."/>
            <person name="Nagy L.G."/>
            <person name="Grigoriev I.V."/>
        </authorList>
    </citation>
    <scope>NUCLEOTIDE SEQUENCE</scope>
    <source>
        <strain evidence="3">ICMP 16352</strain>
    </source>
</reference>
<feature type="transmembrane region" description="Helical" evidence="1">
    <location>
        <begin position="93"/>
        <end position="110"/>
    </location>
</feature>
<gene>
    <name evidence="3" type="ORF">IW261DRAFT_1559840</name>
</gene>
<evidence type="ECO:0000256" key="1">
    <source>
        <dbReference type="SAM" id="Phobius"/>
    </source>
</evidence>
<evidence type="ECO:0000313" key="3">
    <source>
        <dbReference type="EMBL" id="KAK0486441.1"/>
    </source>
</evidence>
<sequence>MQPVTAGYPAEILSGPMIVAGLLHWGLFVTLSVQFWLYYLAFPNDRQFIKHLVYGIYIVEFVQTTLVIHETFAVFGCGFDGIENLNRMQFSRLTGPFMSGVVACVGQIFYADRILMLSQSPIIPIFVTCISLTSSVAAVLVGVYSFQAGNITQLQDWKTSIVVVIWCGAAALCDVVIAICMTYYLMRNDTGFRCTRIIVTKLIRLAAETGSVTAVVALLNLILLLAFPDKSFYGTSALIVSKLKANTVYMVLNSRIRIVGGRDTYTSTANMIITTGNTVMSDTNTYSPPGMDGRQGQASVVAITKEVLNGDCEMSQMKDKTGMGSVISLFESTF</sequence>
<keyword evidence="4" id="KW-1185">Reference proteome</keyword>
<dbReference type="Pfam" id="PF20152">
    <property type="entry name" value="DUF6534"/>
    <property type="match status" value="1"/>
</dbReference>
<dbReference type="PANTHER" id="PTHR40465:SF1">
    <property type="entry name" value="DUF6534 DOMAIN-CONTAINING PROTEIN"/>
    <property type="match status" value="1"/>
</dbReference>
<dbReference type="InterPro" id="IPR045339">
    <property type="entry name" value="DUF6534"/>
</dbReference>
<keyword evidence="1" id="KW-1133">Transmembrane helix</keyword>
<proteinExistence type="predicted"/>
<dbReference type="Proteomes" id="UP001175227">
    <property type="component" value="Unassembled WGS sequence"/>
</dbReference>
<dbReference type="PANTHER" id="PTHR40465">
    <property type="entry name" value="CHROMOSOME 1, WHOLE GENOME SHOTGUN SEQUENCE"/>
    <property type="match status" value="1"/>
</dbReference>
<keyword evidence="1" id="KW-0472">Membrane</keyword>
<feature type="transmembrane region" description="Helical" evidence="1">
    <location>
        <begin position="52"/>
        <end position="73"/>
    </location>
</feature>
<feature type="transmembrane region" description="Helical" evidence="1">
    <location>
        <begin position="122"/>
        <end position="143"/>
    </location>
</feature>
<evidence type="ECO:0000313" key="4">
    <source>
        <dbReference type="Proteomes" id="UP001175227"/>
    </source>
</evidence>